<proteinExistence type="predicted"/>
<dbReference type="STRING" id="80876.SAMN05421779_106254"/>
<dbReference type="Pfam" id="PF00072">
    <property type="entry name" value="Response_reg"/>
    <property type="match status" value="1"/>
</dbReference>
<dbReference type="GO" id="GO:0000160">
    <property type="term" value="P:phosphorelay signal transduction system"/>
    <property type="evidence" value="ECO:0007669"/>
    <property type="project" value="InterPro"/>
</dbReference>
<dbReference type="SMART" id="SM00448">
    <property type="entry name" value="REC"/>
    <property type="match status" value="1"/>
</dbReference>
<dbReference type="SMART" id="SM00471">
    <property type="entry name" value="HDc"/>
    <property type="match status" value="1"/>
</dbReference>
<dbReference type="InterPro" id="IPR001789">
    <property type="entry name" value="Sig_transdc_resp-reg_receiver"/>
</dbReference>
<dbReference type="AlphaFoldDB" id="A0A1N7PDY5"/>
<dbReference type="RefSeq" id="WP_076401550.1">
    <property type="nucleotide sequence ID" value="NZ_FTOA01000006.1"/>
</dbReference>
<dbReference type="Pfam" id="PF13487">
    <property type="entry name" value="HD_5"/>
    <property type="match status" value="1"/>
</dbReference>
<sequence>MPYGPLLIVDDEPQNLAALRQVLSGKYPLVFARNGSEAFAAVERHQPALILLDVQMPDMDGYTVCKLLKSNPQTENIPIIFVTSMGTEGDETAGFAVGAVDYIIKPVSPPVVLARVRTHLSLVRAAQLERSYRDSIFMLGTAGHYNDTDTGVHIWRMAAYAKILAGAMGYGPHECATMELAAPMHDTGKIGIPESILRKPGPLDSDEWAVMQSHTRIGYRILSQSDAPVFRLAAEIALYHHEKWDGSGYPHKLAGTEIPRAAHIVALADVFDALTMVRPYKEAWPVDRAVSTIENSAGSHFDPEMIEVFLSILPRILEVKHLWDQREATGDSEGPNQKQNLR</sequence>
<dbReference type="InterPro" id="IPR037522">
    <property type="entry name" value="HD_GYP_dom"/>
</dbReference>
<gene>
    <name evidence="4" type="ORF">SAMN05421779_106254</name>
</gene>
<feature type="domain" description="Response regulatory" evidence="2">
    <location>
        <begin position="5"/>
        <end position="120"/>
    </location>
</feature>
<dbReference type="InterPro" id="IPR052020">
    <property type="entry name" value="Cyclic_di-GMP/3'3'-cGAMP_PDE"/>
</dbReference>
<evidence type="ECO:0000259" key="3">
    <source>
        <dbReference type="PROSITE" id="PS51832"/>
    </source>
</evidence>
<evidence type="ECO:0000313" key="4">
    <source>
        <dbReference type="EMBL" id="SIT08811.1"/>
    </source>
</evidence>
<dbReference type="SUPFAM" id="SSF109604">
    <property type="entry name" value="HD-domain/PDEase-like"/>
    <property type="match status" value="1"/>
</dbReference>
<dbReference type="Gene3D" id="3.40.50.2300">
    <property type="match status" value="1"/>
</dbReference>
<reference evidence="4 5" key="1">
    <citation type="submission" date="2017-01" db="EMBL/GenBank/DDBJ databases">
        <authorList>
            <person name="Mah S.A."/>
            <person name="Swanson W.J."/>
            <person name="Moy G.W."/>
            <person name="Vacquier V.D."/>
        </authorList>
    </citation>
    <scope>NUCLEOTIDE SEQUENCE [LARGE SCALE GENOMIC DNA]</scope>
    <source>
        <strain evidence="4 5">DSM 11589</strain>
    </source>
</reference>
<evidence type="ECO:0000256" key="1">
    <source>
        <dbReference type="PROSITE-ProRule" id="PRU00169"/>
    </source>
</evidence>
<keyword evidence="1" id="KW-0597">Phosphoprotein</keyword>
<evidence type="ECO:0000313" key="5">
    <source>
        <dbReference type="Proteomes" id="UP000185678"/>
    </source>
</evidence>
<dbReference type="Gene3D" id="1.10.3210.10">
    <property type="entry name" value="Hypothetical protein af1432"/>
    <property type="match status" value="1"/>
</dbReference>
<dbReference type="InterPro" id="IPR003607">
    <property type="entry name" value="HD/PDEase_dom"/>
</dbReference>
<accession>A0A1N7PDY5</accession>
<keyword evidence="5" id="KW-1185">Reference proteome</keyword>
<protein>
    <submittedName>
        <fullName evidence="4">Putative two-component system response regulator</fullName>
    </submittedName>
</protein>
<evidence type="ECO:0000259" key="2">
    <source>
        <dbReference type="PROSITE" id="PS50110"/>
    </source>
</evidence>
<dbReference type="GO" id="GO:0008081">
    <property type="term" value="F:phosphoric diester hydrolase activity"/>
    <property type="evidence" value="ECO:0007669"/>
    <property type="project" value="UniProtKB-ARBA"/>
</dbReference>
<dbReference type="PROSITE" id="PS51832">
    <property type="entry name" value="HD_GYP"/>
    <property type="match status" value="1"/>
</dbReference>
<dbReference type="CDD" id="cd00077">
    <property type="entry name" value="HDc"/>
    <property type="match status" value="1"/>
</dbReference>
<dbReference type="PROSITE" id="PS50110">
    <property type="entry name" value="RESPONSE_REGULATORY"/>
    <property type="match status" value="1"/>
</dbReference>
<dbReference type="PANTHER" id="PTHR45228:SF5">
    <property type="entry name" value="CYCLIC DI-GMP PHOSPHODIESTERASE VC_1348-RELATED"/>
    <property type="match status" value="1"/>
</dbReference>
<dbReference type="Proteomes" id="UP000185678">
    <property type="component" value="Unassembled WGS sequence"/>
</dbReference>
<dbReference type="OrthoDB" id="9176789at2"/>
<dbReference type="EMBL" id="FTOA01000006">
    <property type="protein sequence ID" value="SIT08811.1"/>
    <property type="molecule type" value="Genomic_DNA"/>
</dbReference>
<feature type="domain" description="HD-GYP" evidence="3">
    <location>
        <begin position="128"/>
        <end position="325"/>
    </location>
</feature>
<dbReference type="PANTHER" id="PTHR45228">
    <property type="entry name" value="CYCLIC DI-GMP PHOSPHODIESTERASE TM_0186-RELATED"/>
    <property type="match status" value="1"/>
</dbReference>
<dbReference type="SUPFAM" id="SSF52172">
    <property type="entry name" value="CheY-like"/>
    <property type="match status" value="1"/>
</dbReference>
<feature type="modified residue" description="4-aspartylphosphate" evidence="1">
    <location>
        <position position="53"/>
    </location>
</feature>
<name>A0A1N7PDY5_9PROT</name>
<dbReference type="InterPro" id="IPR011006">
    <property type="entry name" value="CheY-like_superfamily"/>
</dbReference>
<organism evidence="4 5">
    <name type="scientific">Insolitispirillum peregrinum</name>
    <dbReference type="NCBI Taxonomy" id="80876"/>
    <lineage>
        <taxon>Bacteria</taxon>
        <taxon>Pseudomonadati</taxon>
        <taxon>Pseudomonadota</taxon>
        <taxon>Alphaproteobacteria</taxon>
        <taxon>Rhodospirillales</taxon>
        <taxon>Novispirillaceae</taxon>
        <taxon>Insolitispirillum</taxon>
    </lineage>
</organism>